<protein>
    <submittedName>
        <fullName evidence="10">Ferredoxin-NADP reductase</fullName>
    </submittedName>
</protein>
<dbReference type="PRINTS" id="PR00409">
    <property type="entry name" value="PHDIOXRDTASE"/>
</dbReference>
<sequence length="822" mass="89221">MEQFDAVVIGSGIGGLAAARALAQFGHARVLVLEQHYTLGGMTHEFSRDGRYEFPTGMHYLGAGSAPFLDFLTDGKAQFAPLPDEFEVLHLAGGEEFPIPASGDRFRARLKEQFPDEADAVDRFFATVGPARTGLAARNVLSSFPAVVRRLGFPIVERLYPATYRTLHDQLARHFRDPRLRAVLAARWQLYGTPPEAAAFGYHASIPLTYYSDGGTHPVGGPKAISGLILESLERRGVLLRPRQQVHRILVERGRAAGVEVEDRATGQRYEVRAPTVVSGVGVRNTYALLGRELPELPAEMSTLMLFAGLTKSPAAFGIRGENHWFVEDDSLYVSFASLNDPAARFHTVEVLQLVDPSHFDAWRGADRPEEYRAFKDATIDRIVRRLDEHWRGFADNVAFTELATPLTFETYQRSARGAFYGLSATPQRLRSDVAGCRTPVKGVVVAGQDAWNAGVLAAAAGGFMAANAVLKPRQVQAMWQAIRAPQPASTPWSGYLRVSRIESLTPTVRRIRLAPLDGDTLPFSFTAGQYVTVGLPVAVEPIERSYSICSDPAERSFVEIAVKHEPQGLGSTFLHEEVETGQALRVTGPLGEFTYEPGPGTLLLIAGGIGITPLLSVVRAAAGSGPIVLLASFRAGERHLFEDDLAALRARVPDVQVVLYGGGHGRIDRRALQPHVRDASRVHLCGPPSMMQDVLGLLTTLGVPRDAIRTEAFVSGHSTQTRRERAHAIELAATVAEFTITDGDGAFPCRPGETILGVANAAHVPFSQSCGEGACGTCRVRVLSGHCETDTRGMFSTDELDAGWRLACQTLPTEDVRIGRS</sequence>
<dbReference type="SUPFAM" id="SSF63380">
    <property type="entry name" value="Riboflavin synthase domain-like"/>
    <property type="match status" value="1"/>
</dbReference>
<dbReference type="PROSITE" id="PS51085">
    <property type="entry name" value="2FE2S_FER_2"/>
    <property type="match status" value="1"/>
</dbReference>
<dbReference type="SUPFAM" id="SSF52343">
    <property type="entry name" value="Ferredoxin reductase-like, C-terminal NADP-linked domain"/>
    <property type="match status" value="1"/>
</dbReference>
<dbReference type="CDD" id="cd00207">
    <property type="entry name" value="fer2"/>
    <property type="match status" value="1"/>
</dbReference>
<keyword evidence="1" id="KW-0285">Flavoprotein</keyword>
<evidence type="ECO:0000259" key="8">
    <source>
        <dbReference type="PROSITE" id="PS51085"/>
    </source>
</evidence>
<dbReference type="InterPro" id="IPR001041">
    <property type="entry name" value="2Fe-2S_ferredoxin-type"/>
</dbReference>
<dbReference type="Pfam" id="PF00111">
    <property type="entry name" value="Fer2"/>
    <property type="match status" value="1"/>
</dbReference>
<keyword evidence="11" id="KW-1185">Reference proteome</keyword>
<keyword evidence="2" id="KW-0479">Metal-binding</keyword>
<dbReference type="Gene3D" id="2.40.30.10">
    <property type="entry name" value="Translation factors"/>
    <property type="match status" value="1"/>
</dbReference>
<dbReference type="OrthoDB" id="9796486at2"/>
<dbReference type="RefSeq" id="WP_073260679.1">
    <property type="nucleotide sequence ID" value="NZ_FRCS01000009.1"/>
</dbReference>
<feature type="domain" description="2Fe-2S ferredoxin-type" evidence="8">
    <location>
        <begin position="737"/>
        <end position="822"/>
    </location>
</feature>
<accession>A0A1M7RAK0</accession>
<evidence type="ECO:0000256" key="5">
    <source>
        <dbReference type="ARBA" id="ARBA00022857"/>
    </source>
</evidence>
<proteinExistence type="predicted"/>
<keyword evidence="3" id="KW-0732">Signal</keyword>
<dbReference type="Pfam" id="PF13450">
    <property type="entry name" value="NAD_binding_8"/>
    <property type="match status" value="1"/>
</dbReference>
<feature type="domain" description="FAD-binding FR-type" evidence="9">
    <location>
        <begin position="492"/>
        <end position="597"/>
    </location>
</feature>
<keyword evidence="7" id="KW-0520">NAD</keyword>
<dbReference type="InterPro" id="IPR017927">
    <property type="entry name" value="FAD-bd_FR_type"/>
</dbReference>
<dbReference type="InterPro" id="IPR036188">
    <property type="entry name" value="FAD/NAD-bd_sf"/>
</dbReference>
<dbReference type="GO" id="GO:0016491">
    <property type="term" value="F:oxidoreductase activity"/>
    <property type="evidence" value="ECO:0007669"/>
    <property type="project" value="InterPro"/>
</dbReference>
<dbReference type="InterPro" id="IPR012675">
    <property type="entry name" value="Beta-grasp_dom_sf"/>
</dbReference>
<dbReference type="InterPro" id="IPR036010">
    <property type="entry name" value="2Fe-2S_ferredoxin-like_sf"/>
</dbReference>
<evidence type="ECO:0000259" key="9">
    <source>
        <dbReference type="PROSITE" id="PS51384"/>
    </source>
</evidence>
<dbReference type="InterPro" id="IPR008333">
    <property type="entry name" value="Cbr1-like_FAD-bd_dom"/>
</dbReference>
<dbReference type="SUPFAM" id="SSF54292">
    <property type="entry name" value="2Fe-2S ferredoxin-like"/>
    <property type="match status" value="1"/>
</dbReference>
<dbReference type="Pfam" id="PF00970">
    <property type="entry name" value="FAD_binding_6"/>
    <property type="match status" value="1"/>
</dbReference>
<keyword evidence="4" id="KW-0274">FAD</keyword>
<evidence type="ECO:0000256" key="3">
    <source>
        <dbReference type="ARBA" id="ARBA00022729"/>
    </source>
</evidence>
<evidence type="ECO:0000256" key="4">
    <source>
        <dbReference type="ARBA" id="ARBA00022827"/>
    </source>
</evidence>
<dbReference type="Gene3D" id="3.10.20.30">
    <property type="match status" value="1"/>
</dbReference>
<dbReference type="EMBL" id="FRCS01000009">
    <property type="protein sequence ID" value="SHN43139.1"/>
    <property type="molecule type" value="Genomic_DNA"/>
</dbReference>
<dbReference type="Gene3D" id="3.40.50.80">
    <property type="entry name" value="Nucleotide-binding domain of ferredoxin-NADP reductase (FNR) module"/>
    <property type="match status" value="1"/>
</dbReference>
<evidence type="ECO:0000256" key="7">
    <source>
        <dbReference type="ARBA" id="ARBA00023027"/>
    </source>
</evidence>
<dbReference type="InterPro" id="IPR039261">
    <property type="entry name" value="FNR_nucleotide-bd"/>
</dbReference>
<dbReference type="Proteomes" id="UP000184440">
    <property type="component" value="Unassembled WGS sequence"/>
</dbReference>
<dbReference type="SUPFAM" id="SSF51905">
    <property type="entry name" value="FAD/NAD(P)-binding domain"/>
    <property type="match status" value="1"/>
</dbReference>
<evidence type="ECO:0000256" key="2">
    <source>
        <dbReference type="ARBA" id="ARBA00022714"/>
    </source>
</evidence>
<dbReference type="AlphaFoldDB" id="A0A1M7RAK0"/>
<keyword evidence="2" id="KW-0001">2Fe-2S</keyword>
<dbReference type="STRING" id="134849.SAMN05443668_10952"/>
<keyword evidence="5" id="KW-0521">NADP</keyword>
<evidence type="ECO:0000313" key="11">
    <source>
        <dbReference type="Proteomes" id="UP000184440"/>
    </source>
</evidence>
<gene>
    <name evidence="10" type="ORF">SAMN05443668_10952</name>
</gene>
<dbReference type="InterPro" id="IPR006058">
    <property type="entry name" value="2Fe2S_fd_BS"/>
</dbReference>
<dbReference type="PANTHER" id="PTHR46091">
    <property type="entry name" value="BLR7054 PROTEIN"/>
    <property type="match status" value="1"/>
</dbReference>
<evidence type="ECO:0000256" key="6">
    <source>
        <dbReference type="ARBA" id="ARBA00023014"/>
    </source>
</evidence>
<dbReference type="PROSITE" id="PS51384">
    <property type="entry name" value="FAD_FR"/>
    <property type="match status" value="1"/>
</dbReference>
<dbReference type="Gene3D" id="3.50.50.60">
    <property type="entry name" value="FAD/NAD(P)-binding domain"/>
    <property type="match status" value="2"/>
</dbReference>
<dbReference type="PANTHER" id="PTHR46091:SF3">
    <property type="entry name" value="AMINE OXIDASE DOMAIN-CONTAINING PROTEIN"/>
    <property type="match status" value="1"/>
</dbReference>
<dbReference type="InterPro" id="IPR052206">
    <property type="entry name" value="Retinol_saturase"/>
</dbReference>
<reference evidence="10 11" key="1">
    <citation type="submission" date="2016-11" db="EMBL/GenBank/DDBJ databases">
        <authorList>
            <person name="Jaros S."/>
            <person name="Januszkiewicz K."/>
            <person name="Wedrychowicz H."/>
        </authorList>
    </citation>
    <scope>NUCLEOTIDE SEQUENCE [LARGE SCALE GENOMIC DNA]</scope>
    <source>
        <strain evidence="10 11">DSM 46144</strain>
    </source>
</reference>
<keyword evidence="6" id="KW-0411">Iron-sulfur</keyword>
<keyword evidence="2" id="KW-0408">Iron</keyword>
<dbReference type="InterPro" id="IPR017938">
    <property type="entry name" value="Riboflavin_synthase-like_b-brl"/>
</dbReference>
<evidence type="ECO:0000256" key="1">
    <source>
        <dbReference type="ARBA" id="ARBA00022630"/>
    </source>
</evidence>
<organism evidence="10 11">
    <name type="scientific">Cryptosporangium aurantiacum</name>
    <dbReference type="NCBI Taxonomy" id="134849"/>
    <lineage>
        <taxon>Bacteria</taxon>
        <taxon>Bacillati</taxon>
        <taxon>Actinomycetota</taxon>
        <taxon>Actinomycetes</taxon>
        <taxon>Cryptosporangiales</taxon>
        <taxon>Cryptosporangiaceae</taxon>
        <taxon>Cryptosporangium</taxon>
    </lineage>
</organism>
<dbReference type="Pfam" id="PF00175">
    <property type="entry name" value="NAD_binding_1"/>
    <property type="match status" value="1"/>
</dbReference>
<name>A0A1M7RAK0_9ACTN</name>
<dbReference type="PROSITE" id="PS00197">
    <property type="entry name" value="2FE2S_FER_1"/>
    <property type="match status" value="1"/>
</dbReference>
<dbReference type="GO" id="GO:0051537">
    <property type="term" value="F:2 iron, 2 sulfur cluster binding"/>
    <property type="evidence" value="ECO:0007669"/>
    <property type="project" value="UniProtKB-KW"/>
</dbReference>
<evidence type="ECO:0000313" key="10">
    <source>
        <dbReference type="EMBL" id="SHN43139.1"/>
    </source>
</evidence>
<dbReference type="InterPro" id="IPR001433">
    <property type="entry name" value="OxRdtase_FAD/NAD-bd"/>
</dbReference>